<keyword evidence="4" id="KW-0456">Lyase</keyword>
<evidence type="ECO:0000256" key="5">
    <source>
        <dbReference type="ARBA" id="ARBA00023295"/>
    </source>
</evidence>
<feature type="region of interest" description="Disordered" evidence="6">
    <location>
        <begin position="375"/>
        <end position="395"/>
    </location>
</feature>
<feature type="compositionally biased region" description="Low complexity" evidence="6">
    <location>
        <begin position="382"/>
        <end position="395"/>
    </location>
</feature>
<keyword evidence="2" id="KW-0378">Hydrolase</keyword>
<keyword evidence="1" id="KW-0479">Metal-binding</keyword>
<dbReference type="Gene3D" id="3.40.1190.20">
    <property type="match status" value="1"/>
</dbReference>
<evidence type="ECO:0000256" key="1">
    <source>
        <dbReference type="ARBA" id="ARBA00022723"/>
    </source>
</evidence>
<dbReference type="SUPFAM" id="SSF53613">
    <property type="entry name" value="Ribokinase-like"/>
    <property type="match status" value="1"/>
</dbReference>
<protein>
    <recommendedName>
        <fullName evidence="7">Carbohydrate kinase PfkB domain-containing protein</fullName>
    </recommendedName>
</protein>
<sequence>MRLLAKAIGRPRVSLRRLSPVPTYGRRHLTNNGFFRVSEEVREALHSKKPVVALETTIYTHGFPYPENVALASLLESVVRTNGGVPATIGIIDGVARVGLSPEELIRLASSAGQATTLKLSRRDLSYVGGLRLTGKLFNGGTTIASTMLLAQLAGIKIFGTGGLGGVHRGAESSMDISADLTELGRTPVTVVSSGCKSFLDIHRTLEYLETEGVGVGTFADGREGKVDFPAFWSRDSGVKSPTTIADEIEAAAIIHAQHMLQIQSGLLFANPVPTEHAIPKEEMDVVIAEALRQADASNASGKDNTPFVLNKIKELTKGKSIPANRALIESNVKRAAIIARELAILESKQEEAQGASSYFTPTFSNPVAAVEKDTSDASSIVSEPPSTPATSVSSATEPPIVADIIVAGALAVDFSCDYAPFTTSTSQIEPLPHTSNPAAINQSLGGVAHNIAKAAHLVGGSVHLHSAVGEDLSGRAALSQLEEEGMSTAGIKTLPKPARTAQYVAVNNANKDLSLAMADMSILETIPQPTISNLATSLFHKSSHRPSIFVADANWSSPALHTWLQAARHPSTTTIFEPVSTAKAIRIFPPSPSTSNSTTTTPSPLADIITPNTYELAALHDFAAQSSLFSHPSWFTIIDAIGIPSSGLRVPLALTTTPDIVDQGVPQQAIKLLPFFPTILTKLGPQGVLMVKLLAANAPELHDASERAYVLARNMSAGGEVGGLYVRLFPPERVLAPEEVVSVNGIGDTFCGALAVGLARGGRVQDIVGFAQRAAGLSLGSRESVSAELVGLRGEVEKLGM</sequence>
<dbReference type="GO" id="GO:0016798">
    <property type="term" value="F:hydrolase activity, acting on glycosyl bonds"/>
    <property type="evidence" value="ECO:0007669"/>
    <property type="project" value="UniProtKB-KW"/>
</dbReference>
<dbReference type="Pfam" id="PF00294">
    <property type="entry name" value="PfkB"/>
    <property type="match status" value="2"/>
</dbReference>
<dbReference type="CDD" id="cd01941">
    <property type="entry name" value="YeiC_kinase_like"/>
    <property type="match status" value="1"/>
</dbReference>
<dbReference type="SUPFAM" id="SSF110581">
    <property type="entry name" value="Indigoidine synthase A-like"/>
    <property type="match status" value="1"/>
</dbReference>
<dbReference type="PANTHER" id="PTHR42909:SF1">
    <property type="entry name" value="CARBOHYDRATE KINASE PFKB DOMAIN-CONTAINING PROTEIN"/>
    <property type="match status" value="1"/>
</dbReference>
<gene>
    <name evidence="8" type="ORF">JI435_030590</name>
</gene>
<dbReference type="OrthoDB" id="198885at2759"/>
<dbReference type="InterPro" id="IPR007342">
    <property type="entry name" value="PsuG"/>
</dbReference>
<organism evidence="8 9">
    <name type="scientific">Phaeosphaeria nodorum (strain SN15 / ATCC MYA-4574 / FGSC 10173)</name>
    <name type="common">Glume blotch fungus</name>
    <name type="synonym">Parastagonospora nodorum</name>
    <dbReference type="NCBI Taxonomy" id="321614"/>
    <lineage>
        <taxon>Eukaryota</taxon>
        <taxon>Fungi</taxon>
        <taxon>Dikarya</taxon>
        <taxon>Ascomycota</taxon>
        <taxon>Pezizomycotina</taxon>
        <taxon>Dothideomycetes</taxon>
        <taxon>Pleosporomycetidae</taxon>
        <taxon>Pleosporales</taxon>
        <taxon>Pleosporineae</taxon>
        <taxon>Phaeosphaeriaceae</taxon>
        <taxon>Parastagonospora</taxon>
    </lineage>
</organism>
<evidence type="ECO:0000313" key="8">
    <source>
        <dbReference type="EMBL" id="QRC95364.1"/>
    </source>
</evidence>
<dbReference type="Proteomes" id="UP000663193">
    <property type="component" value="Chromosome 5"/>
</dbReference>
<dbReference type="Gene3D" id="3.40.1790.10">
    <property type="entry name" value="Indigoidine synthase domain"/>
    <property type="match status" value="1"/>
</dbReference>
<dbReference type="HAMAP" id="MF_01876">
    <property type="entry name" value="PsiMP_glycosidase"/>
    <property type="match status" value="1"/>
</dbReference>
<dbReference type="AlphaFoldDB" id="A0A7U2EYG0"/>
<keyword evidence="9" id="KW-1185">Reference proteome</keyword>
<accession>A0A7U2EYG0</accession>
<dbReference type="GO" id="GO:0046872">
    <property type="term" value="F:metal ion binding"/>
    <property type="evidence" value="ECO:0007669"/>
    <property type="project" value="UniProtKB-KW"/>
</dbReference>
<keyword evidence="5" id="KW-0326">Glycosidase</keyword>
<dbReference type="EMBL" id="CP069027">
    <property type="protein sequence ID" value="QRC95364.1"/>
    <property type="molecule type" value="Genomic_DNA"/>
</dbReference>
<evidence type="ECO:0000256" key="3">
    <source>
        <dbReference type="ARBA" id="ARBA00023211"/>
    </source>
</evidence>
<dbReference type="GO" id="GO:0004730">
    <property type="term" value="F:pseudouridylate synthase activity"/>
    <property type="evidence" value="ECO:0007669"/>
    <property type="project" value="InterPro"/>
</dbReference>
<feature type="domain" description="Carbohydrate kinase PfkB" evidence="7">
    <location>
        <begin position="737"/>
        <end position="785"/>
    </location>
</feature>
<feature type="domain" description="Carbohydrate kinase PfkB" evidence="7">
    <location>
        <begin position="433"/>
        <end position="620"/>
    </location>
</feature>
<evidence type="ECO:0000259" key="7">
    <source>
        <dbReference type="Pfam" id="PF00294"/>
    </source>
</evidence>
<dbReference type="VEuPathDB" id="FungiDB:JI435_030590"/>
<dbReference type="Pfam" id="PF04227">
    <property type="entry name" value="Indigoidine_A"/>
    <property type="match status" value="1"/>
</dbReference>
<dbReference type="InterPro" id="IPR022830">
    <property type="entry name" value="Indigdn_synthA-like"/>
</dbReference>
<reference evidence="9" key="1">
    <citation type="journal article" date="2021" name="BMC Genomics">
        <title>Chromosome-level genome assembly and manually-curated proteome of model necrotroph Parastagonospora nodorum Sn15 reveals a genome-wide trove of candidate effector homologs, and redundancy of virulence-related functions within an accessory chromosome.</title>
        <authorList>
            <person name="Bertazzoni S."/>
            <person name="Jones D.A.B."/>
            <person name="Phan H.T."/>
            <person name="Tan K.-C."/>
            <person name="Hane J.K."/>
        </authorList>
    </citation>
    <scope>NUCLEOTIDE SEQUENCE [LARGE SCALE GENOMIC DNA]</scope>
    <source>
        <strain evidence="9">SN15 / ATCC MYA-4574 / FGSC 10173)</strain>
    </source>
</reference>
<proteinExistence type="inferred from homology"/>
<keyword evidence="3" id="KW-0464">Manganese</keyword>
<name>A0A7U2EYG0_PHANO</name>
<evidence type="ECO:0000256" key="2">
    <source>
        <dbReference type="ARBA" id="ARBA00022801"/>
    </source>
</evidence>
<evidence type="ECO:0000256" key="6">
    <source>
        <dbReference type="SAM" id="MobiDB-lite"/>
    </source>
</evidence>
<evidence type="ECO:0000313" key="9">
    <source>
        <dbReference type="Proteomes" id="UP000663193"/>
    </source>
</evidence>
<dbReference type="InterPro" id="IPR029056">
    <property type="entry name" value="Ribokinase-like"/>
</dbReference>
<evidence type="ECO:0000256" key="4">
    <source>
        <dbReference type="ARBA" id="ARBA00023239"/>
    </source>
</evidence>
<dbReference type="InterPro" id="IPR011611">
    <property type="entry name" value="PfkB_dom"/>
</dbReference>
<dbReference type="PANTHER" id="PTHR42909">
    <property type="entry name" value="ZGC:136858"/>
    <property type="match status" value="1"/>
</dbReference>